<dbReference type="UniPathway" id="UPA00143"/>
<dbReference type="FunFam" id="1.25.10.10:FF:000051">
    <property type="entry name" value="E3 ubiquitin-protein ligase HECTD1 isoform X1"/>
    <property type="match status" value="1"/>
</dbReference>
<gene>
    <name evidence="14" type="ORF">TCNE_LOCUS6470</name>
</gene>
<feature type="domain" description="MIB/HERC2" evidence="13">
    <location>
        <begin position="1518"/>
        <end position="1590"/>
    </location>
</feature>
<feature type="region of interest" description="Disordered" evidence="11">
    <location>
        <begin position="1794"/>
        <end position="1857"/>
    </location>
</feature>
<reference evidence="16" key="1">
    <citation type="submission" date="2016-06" db="UniProtKB">
        <authorList>
            <consortium name="WormBaseParasite"/>
        </authorList>
    </citation>
    <scope>IDENTIFICATION</scope>
</reference>
<dbReference type="InterPro" id="IPR011989">
    <property type="entry name" value="ARM-like"/>
</dbReference>
<keyword evidence="6 9" id="KW-0833">Ubl conjugation pathway</keyword>
<dbReference type="InterPro" id="IPR037252">
    <property type="entry name" value="Mib_Herc2_sf"/>
</dbReference>
<dbReference type="PANTHER" id="PTHR45670">
    <property type="entry name" value="E3 UBIQUITIN-PROTEIN LIGASE TRIP12"/>
    <property type="match status" value="1"/>
</dbReference>
<keyword evidence="5" id="KW-0677">Repeat</keyword>
<feature type="compositionally biased region" description="Low complexity" evidence="11">
    <location>
        <begin position="2222"/>
        <end position="2233"/>
    </location>
</feature>
<feature type="compositionally biased region" description="Polar residues" evidence="11">
    <location>
        <begin position="1770"/>
        <end position="1781"/>
    </location>
</feature>
<dbReference type="Pfam" id="PF00632">
    <property type="entry name" value="HECT"/>
    <property type="match status" value="1"/>
</dbReference>
<proteinExistence type="inferred from homology"/>
<organism evidence="15 16">
    <name type="scientific">Toxocara canis</name>
    <name type="common">Canine roundworm</name>
    <dbReference type="NCBI Taxonomy" id="6265"/>
    <lineage>
        <taxon>Eukaryota</taxon>
        <taxon>Metazoa</taxon>
        <taxon>Ecdysozoa</taxon>
        <taxon>Nematoda</taxon>
        <taxon>Chromadorea</taxon>
        <taxon>Rhabditida</taxon>
        <taxon>Spirurina</taxon>
        <taxon>Ascaridomorpha</taxon>
        <taxon>Ascaridoidea</taxon>
        <taxon>Toxocaridae</taxon>
        <taxon>Toxocara</taxon>
    </lineage>
</organism>
<dbReference type="FunFam" id="3.30.2410.10:FF:000007">
    <property type="entry name" value="Putative E3 ubiquitin-protein ligase HECTD1"/>
    <property type="match status" value="1"/>
</dbReference>
<feature type="region of interest" description="Disordered" evidence="11">
    <location>
        <begin position="1893"/>
        <end position="1925"/>
    </location>
</feature>
<dbReference type="InterPro" id="IPR045322">
    <property type="entry name" value="HECTD1/TRIP12-like"/>
</dbReference>
<evidence type="ECO:0000256" key="8">
    <source>
        <dbReference type="PROSITE-ProRule" id="PRU00023"/>
    </source>
</evidence>
<feature type="compositionally biased region" description="Basic and acidic residues" evidence="11">
    <location>
        <begin position="2235"/>
        <end position="2245"/>
    </location>
</feature>
<comment type="pathway">
    <text evidence="2 10">Protein modification; protein ubiquitination.</text>
</comment>
<dbReference type="PANTHER" id="PTHR45670:SF1">
    <property type="entry name" value="E3 UBIQUITIN-PROTEIN LIGASE HECTD1"/>
    <property type="match status" value="1"/>
</dbReference>
<dbReference type="SUPFAM" id="SSF48403">
    <property type="entry name" value="Ankyrin repeat"/>
    <property type="match status" value="1"/>
</dbReference>
<protein>
    <recommendedName>
        <fullName evidence="10">E3 ubiquitin-protein ligase</fullName>
        <ecNumber evidence="10">2.3.2.26</ecNumber>
    </recommendedName>
</protein>
<dbReference type="SUPFAM" id="SSF56204">
    <property type="entry name" value="Hect, E3 ligase catalytic domain"/>
    <property type="match status" value="1"/>
</dbReference>
<feature type="compositionally biased region" description="Polar residues" evidence="11">
    <location>
        <begin position="2027"/>
        <end position="2049"/>
    </location>
</feature>
<feature type="region of interest" description="Disordered" evidence="11">
    <location>
        <begin position="1427"/>
        <end position="1468"/>
    </location>
</feature>
<dbReference type="SMART" id="SM00248">
    <property type="entry name" value="ANK"/>
    <property type="match status" value="2"/>
</dbReference>
<feature type="compositionally biased region" description="Basic and acidic residues" evidence="11">
    <location>
        <begin position="1817"/>
        <end position="1842"/>
    </location>
</feature>
<dbReference type="InterPro" id="IPR012919">
    <property type="entry name" value="SUN_dom"/>
</dbReference>
<evidence type="ECO:0000259" key="12">
    <source>
        <dbReference type="PROSITE" id="PS50237"/>
    </source>
</evidence>
<dbReference type="GO" id="GO:0046872">
    <property type="term" value="F:metal ion binding"/>
    <property type="evidence" value="ECO:0007669"/>
    <property type="project" value="InterPro"/>
</dbReference>
<feature type="repeat" description="ANK" evidence="8">
    <location>
        <begin position="409"/>
        <end position="441"/>
    </location>
</feature>
<dbReference type="Gene3D" id="1.25.40.20">
    <property type="entry name" value="Ankyrin repeat-containing domain"/>
    <property type="match status" value="1"/>
</dbReference>
<dbReference type="InterPro" id="IPR035983">
    <property type="entry name" value="Hect_E3_ubiquitin_ligase"/>
</dbReference>
<evidence type="ECO:0000256" key="7">
    <source>
        <dbReference type="ARBA" id="ARBA00023043"/>
    </source>
</evidence>
<dbReference type="PROSITE" id="PS51416">
    <property type="entry name" value="MIB_HERC2"/>
    <property type="match status" value="1"/>
</dbReference>
<dbReference type="Proteomes" id="UP000050794">
    <property type="component" value="Unassembled WGS sequence"/>
</dbReference>
<dbReference type="InterPro" id="IPR010606">
    <property type="entry name" value="Mib_Herc2"/>
</dbReference>
<keyword evidence="4 10" id="KW-0808">Transferase</keyword>
<reference evidence="14 15" key="2">
    <citation type="submission" date="2018-11" db="EMBL/GenBank/DDBJ databases">
        <authorList>
            <consortium name="Pathogen Informatics"/>
        </authorList>
    </citation>
    <scope>NUCLEOTIDE SEQUENCE [LARGE SCALE GENOMIC DNA]</scope>
</reference>
<keyword evidence="7 8" id="KW-0040">ANK repeat</keyword>
<feature type="compositionally biased region" description="Polar residues" evidence="11">
    <location>
        <begin position="793"/>
        <end position="805"/>
    </location>
</feature>
<dbReference type="PROSITE" id="PS50237">
    <property type="entry name" value="HECT"/>
    <property type="match status" value="1"/>
</dbReference>
<feature type="region of interest" description="Disordered" evidence="11">
    <location>
        <begin position="2012"/>
        <end position="2051"/>
    </location>
</feature>
<evidence type="ECO:0000256" key="1">
    <source>
        <dbReference type="ARBA" id="ARBA00000885"/>
    </source>
</evidence>
<dbReference type="GO" id="GO:0061630">
    <property type="term" value="F:ubiquitin protein ligase activity"/>
    <property type="evidence" value="ECO:0007669"/>
    <property type="project" value="UniProtKB-UniRule"/>
</dbReference>
<dbReference type="SUPFAM" id="SSF159034">
    <property type="entry name" value="Mib/herc2 domain-like"/>
    <property type="match status" value="1"/>
</dbReference>
<evidence type="ECO:0000259" key="13">
    <source>
        <dbReference type="PROSITE" id="PS51416"/>
    </source>
</evidence>
<dbReference type="GO" id="GO:0016607">
    <property type="term" value="C:nuclear speck"/>
    <property type="evidence" value="ECO:0007669"/>
    <property type="project" value="TreeGrafter"/>
</dbReference>
<dbReference type="Gene3D" id="3.30.2410.10">
    <property type="entry name" value="Hect, E3 ligase catalytic domain"/>
    <property type="match status" value="1"/>
</dbReference>
<feature type="compositionally biased region" description="Polar residues" evidence="11">
    <location>
        <begin position="720"/>
        <end position="741"/>
    </location>
</feature>
<dbReference type="SUPFAM" id="SSF48371">
    <property type="entry name" value="ARM repeat"/>
    <property type="match status" value="1"/>
</dbReference>
<keyword evidence="15" id="KW-1185">Reference proteome</keyword>
<dbReference type="Gene3D" id="2.30.30.40">
    <property type="entry name" value="SH3 Domains"/>
    <property type="match status" value="1"/>
</dbReference>
<accession>A0A183UDA0</accession>
<dbReference type="WBParaSite" id="TCNE_0000647001-mRNA-1">
    <property type="protein sequence ID" value="TCNE_0000647001-mRNA-1"/>
    <property type="gene ID" value="TCNE_0000647001"/>
</dbReference>
<dbReference type="InterPro" id="IPR036770">
    <property type="entry name" value="Ankyrin_rpt-contain_sf"/>
</dbReference>
<dbReference type="GO" id="GO:0070534">
    <property type="term" value="P:protein K63-linked ubiquitination"/>
    <property type="evidence" value="ECO:0007669"/>
    <property type="project" value="TreeGrafter"/>
</dbReference>
<feature type="region of interest" description="Disordered" evidence="11">
    <location>
        <begin position="787"/>
        <end position="812"/>
    </location>
</feature>
<comment type="function">
    <text evidence="10">E3 ubiquitin-protein ligase which accepts ubiquitin from an E2 ubiquitin-conjugating enzyme in the form of a thioester and then directly transfers the ubiquitin to targeted substrates.</text>
</comment>
<dbReference type="InterPro" id="IPR002110">
    <property type="entry name" value="Ankyrin_rpt"/>
</dbReference>
<dbReference type="CDD" id="cd00078">
    <property type="entry name" value="HECTc"/>
    <property type="match status" value="1"/>
</dbReference>
<feature type="region of interest" description="Disordered" evidence="11">
    <location>
        <begin position="2158"/>
        <end position="2177"/>
    </location>
</feature>
<feature type="repeat" description="ANK" evidence="8">
    <location>
        <begin position="440"/>
        <end position="472"/>
    </location>
</feature>
<feature type="region of interest" description="Disordered" evidence="11">
    <location>
        <begin position="2196"/>
        <end position="2245"/>
    </location>
</feature>
<feature type="region of interest" description="Disordered" evidence="11">
    <location>
        <begin position="692"/>
        <end position="741"/>
    </location>
</feature>
<evidence type="ECO:0000256" key="11">
    <source>
        <dbReference type="SAM" id="MobiDB-lite"/>
    </source>
</evidence>
<evidence type="ECO:0000256" key="5">
    <source>
        <dbReference type="ARBA" id="ARBA00022737"/>
    </source>
</evidence>
<evidence type="ECO:0000256" key="3">
    <source>
        <dbReference type="ARBA" id="ARBA00006331"/>
    </source>
</evidence>
<comment type="catalytic activity">
    <reaction evidence="1 10">
        <text>S-ubiquitinyl-[E2 ubiquitin-conjugating enzyme]-L-cysteine + [acceptor protein]-L-lysine = [E2 ubiquitin-conjugating enzyme]-L-cysteine + N(6)-ubiquitinyl-[acceptor protein]-L-lysine.</text>
        <dbReference type="EC" id="2.3.2.26"/>
    </reaction>
</comment>
<feature type="active site" description="Glycyl thioester intermediate" evidence="9">
    <location>
        <position position="2856"/>
    </location>
</feature>
<feature type="domain" description="HECT" evidence="12">
    <location>
        <begin position="2485"/>
        <end position="2878"/>
    </location>
</feature>
<evidence type="ECO:0000313" key="14">
    <source>
        <dbReference type="EMBL" id="VDM37791.1"/>
    </source>
</evidence>
<dbReference type="Pfam" id="PF12796">
    <property type="entry name" value="Ank_2"/>
    <property type="match status" value="1"/>
</dbReference>
<evidence type="ECO:0000256" key="9">
    <source>
        <dbReference type="PROSITE-ProRule" id="PRU00104"/>
    </source>
</evidence>
<dbReference type="InterPro" id="IPR016024">
    <property type="entry name" value="ARM-type_fold"/>
</dbReference>
<evidence type="ECO:0000256" key="6">
    <source>
        <dbReference type="ARBA" id="ARBA00022786"/>
    </source>
</evidence>
<sequence>MDGVDPDTLLEWLQTGVGDERDIQMMALEQLCMLLLMSDNIDRCFESCPPRTFLPALCKIFLDESATENVLEVTARAITYYLDVSNECTRRITQVDGAVKAICSRLAAAEMTNRTSKDLAEQCVKLLEHICQRETAAVYDAGGLQCMLSVVTQHGQSVHRDTMHSAMSVVTRLCSKMEPTDTSMPECSASLGALLGHEDPKVSECALRCFAALTDRFIRKSLDPVEMAQHGNLVEHLLSALVPLAPVSSSASLSVNPQLPTVASSASILSADSNASSTPASGHRSASFTSIVISLLSNLCRGSSAVTEQVVGSSLLVPALRAVLTSKDERCVMDTLRLCDLLVVLLCEGRHALPRSTACSTVASRCENTTNVFERSHRHLIDAIRQRDTDALIDAVESGQVDANFTDDVGQTLLNWSSAFGTVDMVTYLCDKGADVNKGQRSSSLHYAACFGRPDVVKILLKNGANPELRDEEGKTALDKARERSEEGHQQVAAILESPSSYMHSEEQAKCDSGKSEEGSVTVSDTVDAKLVRGLLEQLLPVLCDVFQRSLGASVRRSSVSLLRKTIQYMTPESLSSLVTKAADGDDIPMEPVPTAGPKLAENIVNVIVAVLEHEEDVEGHEHVLHLMKALFAKDVDFWLEQLIRVGVFEKVEAIATQPQPSKGGLVTTMVVDESGNVSSSSSVNVMHSTLVKNQHRRSQEENAADGASEASNAGDWTGGPQTSTAWAASRSNSSTPSLATGSVTVWGGSTSAEKDAKVMLDVPIHVEEEPDSCVKSTSVTRIDTESVEAASTPVSSKNVNTTGVRTRKGGMRTAQMPTADELATAVDDRWEIVEGTSYRWKDWRLIKSCDSLFIWCDAVAMEFSDGSNGWFRFMLDGQLSTMYSSGSPESGSDSAESRGEFVDKLTKARSAVPQGSALNSIFTLPNSTRSIDVGNWVLASPKVGELTVTNRDGNQQRMLIVEDLPGFIFESNRQTKHCFQAESTLGLDFVTGWAARGGGRRLRFRAEAQKAKLQELAKELWDNYMKEARSKPRDALVELQNASSSLQELCASSKGGNVYSGAARVQLESYLRCMHEAVTNERVLSTFELSISGLVSALLYLLNIVRDNAHCDVAVAFRKVFADGRSLSALVRKMVLVLETVEKFPQYLYDTPGGSSFGLQLLSRRIKLKLEQLNAKSCVQKQLLDRTGRTMKTEPLTTVGQLKNYILRMVAKQWYDRDRETFAFVKQILHAKKNSSKISFVYSSDFDDQGLMYWLGTNGKTVSHWTNPASVNVVYITSSDGARQPYGHPEDILSRDVSALNCHTSDDKNAHFTIDLGVFIYPTSYTLRHARGYGRSALRSWLFQGSRNGRTWDVLLVHENDASLNDPGSTATWPLVCSEGKGPYRYLRIAQNGRNASNQTYYLSLSGFEVYGNVVDVVIDDLKPSEEKPSGGVLKGRSKRNSASSKEKEASSSETSASTTGELSYSHLPGGAANNKLTSGAITADVASASSALKTRILRYRRGSRLLVGGRGLSAGAPSDTPSACTIGCRVARGPDWKWENQGSGTLGTVISPVENGWVDVQWDDRTSNSYRFGADGKFDIDIKPGDAATMGAVQALRRVPRGLVSSRREHAGNATPLSLQNAHQFAVFGGFAPFTGRQLPPAPCNSVEEGGVQRGKWTPTGLPFSRFHQNTNSRNGASFVDVAGPSRDTKAASAGPSACSTIAQKSMSTTNLFDAASAESLQHQTPSLENLLARSRIFDERILEVVADDASAQETPLGSSRAIDTDQESVSTNNNPALDTSVESFDAAIGRDEQSGDVSAAASTHAGGSQPSLSADRDAQFEGVDRRSVDVEQRDTRSSPRESAGITPSALLGPDDDQLVSVEEVNAKNLPNLSVSAPDLVLLRQRQGAAAKNGDGSVGAHTAIEEPQGEEQSGAPDGRSSISMHTPIAKRSLSSRNSAINEITSAVDDAIRQYLMGEGHSESLAAAMTQAVHADEPGSDNAERLLALAPSHGAYNDFLDAYADILDAGDEEGGANESDKKRSAHSTGATGSNDFSASSGTVPTTASAGGIRSRLGSYADVLRTMMQQVIDSGASLNAVELEELEDDIYEGDMAEEGNEEDCDDEYVNGLSVEALAQAAVALRRQSSTASAGSSGDLKLNWKQIVMGEAGRLLGERGLRSSSSMEQKNGSGGFNRNWDDEFVLKRQFAALIPAFDPRPGRTNVNQTQDVELPPPTNDAPNAESNSSRASSEQPKQENGESSEHSLRLYIRGPNLANINNVTVELNDDDASMFYFLQQLGQNVDWGQKAERTRRVWEPTYTLIYEEASGEGSSLETISHSSDDPNCSPQIVLDTLAVLANLNKMGEVEMSAEMFVSEKLTQKLMQELADPLVVAARALPRWCDHLIYKYPCLFSVETRTHYLHATAFGTSRAIVWLQTRRDQMLEQSRGATSAAAIPNLAGARRDDHYPEFRVGRIKHERIKVPRSGEQLFEYASRIMKLHATRKAVLELEYVGEEGTGLGPTLEFYALVAAEFQRKSLGMWVCDDMDEDQLKREEGELDLGEGVKPPGYYVRRAGGLFPAALPRFTDQSRKAAELFRFLGIFLAKVLQDGRLVDLPLSRPFLKLLVAPSVVENEHVELKDVLTLDDLEEVSPMKGRVLKELSALAHRKRAVETDQSVDRDAKRRRIENLTLNINGTECRVEDLSLSFSVNPPSSVFTYSEMELVEGGSNMEVTNENVDLYVDKCTEFYLNAGICDQISAFREGFDLVFPLRSLRMFAPEEVQSLLSGEQCPEWTREDVINYTEPKLGYTRESPGFLRFVDVLVGMSSSERKSFLQFTTGCSSLPPGGLANLHPRLTVVRKVDSGDGSYPSVNTCVHYLKLPDYSSTEIMRERLLTATVFEMLRCGESQVTDLWVLMFGGGKTRGIADLASVEDIISLAGQSSSQHHRNGHCMEAVDEL</sequence>
<dbReference type="EC" id="2.3.2.26" evidence="10"/>
<dbReference type="GO" id="GO:0043161">
    <property type="term" value="P:proteasome-mediated ubiquitin-dependent protein catabolic process"/>
    <property type="evidence" value="ECO:0007669"/>
    <property type="project" value="TreeGrafter"/>
</dbReference>
<dbReference type="Gene3D" id="2.60.120.260">
    <property type="entry name" value="Galactose-binding domain-like"/>
    <property type="match status" value="1"/>
</dbReference>
<evidence type="ECO:0000256" key="2">
    <source>
        <dbReference type="ARBA" id="ARBA00004906"/>
    </source>
</evidence>
<dbReference type="Gene3D" id="3.90.1750.10">
    <property type="entry name" value="Hect, E3 ligase catalytic domains"/>
    <property type="match status" value="2"/>
</dbReference>
<dbReference type="Gene3D" id="3.30.2160.10">
    <property type="entry name" value="Hect, E3 ligase catalytic domain"/>
    <property type="match status" value="1"/>
</dbReference>
<dbReference type="PROSITE" id="PS50088">
    <property type="entry name" value="ANK_REPEAT"/>
    <property type="match status" value="2"/>
</dbReference>
<comment type="similarity">
    <text evidence="3 10">Belongs to the UPL family. K-HECT subfamily.</text>
</comment>
<evidence type="ECO:0000313" key="15">
    <source>
        <dbReference type="Proteomes" id="UP000050794"/>
    </source>
</evidence>
<dbReference type="PROSITE" id="PS50297">
    <property type="entry name" value="ANK_REP_REGION"/>
    <property type="match status" value="1"/>
</dbReference>
<name>A0A183UDA0_TOXCA</name>
<dbReference type="InterPro" id="IPR000569">
    <property type="entry name" value="HECT_dom"/>
</dbReference>
<dbReference type="Gene3D" id="1.25.10.10">
    <property type="entry name" value="Leucine-rich Repeat Variant"/>
    <property type="match status" value="1"/>
</dbReference>
<dbReference type="Pfam" id="PF07738">
    <property type="entry name" value="Sad1_UNC"/>
    <property type="match status" value="1"/>
</dbReference>
<dbReference type="SUPFAM" id="SSF49785">
    <property type="entry name" value="Galactose-binding domain-like"/>
    <property type="match status" value="1"/>
</dbReference>
<dbReference type="SMART" id="SM00119">
    <property type="entry name" value="HECTc"/>
    <property type="match status" value="1"/>
</dbReference>
<evidence type="ECO:0000256" key="10">
    <source>
        <dbReference type="RuleBase" id="RU369009"/>
    </source>
</evidence>
<evidence type="ECO:0000256" key="4">
    <source>
        <dbReference type="ARBA" id="ARBA00022679"/>
    </source>
</evidence>
<dbReference type="Pfam" id="PF06701">
    <property type="entry name" value="MIB_HERC2"/>
    <property type="match status" value="1"/>
</dbReference>
<feature type="region of interest" description="Disordered" evidence="11">
    <location>
        <begin position="1751"/>
        <end position="1781"/>
    </location>
</feature>
<dbReference type="EMBL" id="UYWY01019499">
    <property type="protein sequence ID" value="VDM37791.1"/>
    <property type="molecule type" value="Genomic_DNA"/>
</dbReference>
<evidence type="ECO:0000313" key="16">
    <source>
        <dbReference type="WBParaSite" id="TCNE_0000647001-mRNA-1"/>
    </source>
</evidence>
<dbReference type="InterPro" id="IPR008979">
    <property type="entry name" value="Galactose-bd-like_sf"/>
</dbReference>